<sequence>MGALYFGLIRRFNFNGEIGNLDMMGVALATAVTEELTFSGFVAGYLEKIQKGKWINFLIVGLMVAVIRLPILLFVYGLGLVDLVGVIFFAGASGIINAWIRIRTGNVTGSILARLGMNLAVLG</sequence>
<gene>
    <name evidence="3" type="ORF">UX01_C0004G0063</name>
</gene>
<proteinExistence type="predicted"/>
<evidence type="ECO:0000313" key="4">
    <source>
        <dbReference type="Proteomes" id="UP000034078"/>
    </source>
</evidence>
<dbReference type="GO" id="GO:0080120">
    <property type="term" value="P:CAAX-box protein maturation"/>
    <property type="evidence" value="ECO:0007669"/>
    <property type="project" value="UniProtKB-ARBA"/>
</dbReference>
<feature type="transmembrane region" description="Helical" evidence="1">
    <location>
        <begin position="83"/>
        <end position="100"/>
    </location>
</feature>
<accession>A0A837IEY1</accession>
<dbReference type="Pfam" id="PF02517">
    <property type="entry name" value="Rce1-like"/>
    <property type="match status" value="1"/>
</dbReference>
<dbReference type="GO" id="GO:0004175">
    <property type="term" value="F:endopeptidase activity"/>
    <property type="evidence" value="ECO:0007669"/>
    <property type="project" value="UniProtKB-ARBA"/>
</dbReference>
<protein>
    <recommendedName>
        <fullName evidence="2">CAAX prenyl protease 2/Lysostaphin resistance protein A-like domain-containing protein</fullName>
    </recommendedName>
</protein>
<keyword evidence="1" id="KW-0472">Membrane</keyword>
<feature type="domain" description="CAAX prenyl protease 2/Lysostaphin resistance protein A-like" evidence="2">
    <location>
        <begin position="23"/>
        <end position="119"/>
    </location>
</feature>
<keyword evidence="1" id="KW-1133">Transmembrane helix</keyword>
<keyword evidence="1" id="KW-0812">Transmembrane</keyword>
<evidence type="ECO:0000256" key="1">
    <source>
        <dbReference type="SAM" id="Phobius"/>
    </source>
</evidence>
<comment type="caution">
    <text evidence="3">The sequence shown here is derived from an EMBL/GenBank/DDBJ whole genome shotgun (WGS) entry which is preliminary data.</text>
</comment>
<reference evidence="3 4" key="1">
    <citation type="journal article" date="2015" name="Nature">
        <title>rRNA introns, odd ribosomes, and small enigmatic genomes across a large radiation of phyla.</title>
        <authorList>
            <person name="Brown C.T."/>
            <person name="Hug L.A."/>
            <person name="Thomas B.C."/>
            <person name="Sharon I."/>
            <person name="Castelle C.J."/>
            <person name="Singh A."/>
            <person name="Wilkins M.J."/>
            <person name="Williams K.H."/>
            <person name="Banfield J.F."/>
        </authorList>
    </citation>
    <scope>NUCLEOTIDE SEQUENCE [LARGE SCALE GENOMIC DNA]</scope>
</reference>
<feature type="transmembrane region" description="Helical" evidence="1">
    <location>
        <begin position="54"/>
        <end position="77"/>
    </location>
</feature>
<dbReference type="AlphaFoldDB" id="A0A837IEY1"/>
<name>A0A837IEY1_9BACT</name>
<evidence type="ECO:0000259" key="2">
    <source>
        <dbReference type="Pfam" id="PF02517"/>
    </source>
</evidence>
<dbReference type="EMBL" id="LCKO01000004">
    <property type="protein sequence ID" value="KKU00496.1"/>
    <property type="molecule type" value="Genomic_DNA"/>
</dbReference>
<evidence type="ECO:0000313" key="3">
    <source>
        <dbReference type="EMBL" id="KKU00496.1"/>
    </source>
</evidence>
<organism evidence="3 4">
    <name type="scientific">Candidatus Collierbacteria bacterium GW2011_GWB2_45_17</name>
    <dbReference type="NCBI Taxonomy" id="1618388"/>
    <lineage>
        <taxon>Bacteria</taxon>
        <taxon>Candidatus Collieribacteriota</taxon>
    </lineage>
</organism>
<dbReference type="InterPro" id="IPR003675">
    <property type="entry name" value="Rce1/LyrA-like_dom"/>
</dbReference>
<dbReference type="Proteomes" id="UP000034078">
    <property type="component" value="Unassembled WGS sequence"/>
</dbReference>